<dbReference type="Gene3D" id="2.40.30.200">
    <property type="match status" value="1"/>
</dbReference>
<feature type="domain" description="Siphovirus-type tail component C-terminal" evidence="4">
    <location>
        <begin position="337"/>
        <end position="417"/>
    </location>
</feature>
<evidence type="ECO:0000259" key="3">
    <source>
        <dbReference type="Pfam" id="PF05709"/>
    </source>
</evidence>
<dbReference type="Pfam" id="PF05709">
    <property type="entry name" value="Sipho_tail"/>
    <property type="match status" value="1"/>
</dbReference>
<keyword evidence="6" id="KW-1185">Reference proteome</keyword>
<dbReference type="Pfam" id="PF22768">
    <property type="entry name" value="SPP1_Dit"/>
    <property type="match status" value="1"/>
</dbReference>
<proteinExistence type="predicted"/>
<evidence type="ECO:0000313" key="6">
    <source>
        <dbReference type="Proteomes" id="UP000270471"/>
    </source>
</evidence>
<dbReference type="InterPro" id="IPR008979">
    <property type="entry name" value="Galactose-bd-like_sf"/>
</dbReference>
<dbReference type="Pfam" id="PF02018">
    <property type="entry name" value="CBM_4_9"/>
    <property type="match status" value="1"/>
</dbReference>
<accession>A0A3M0ITX8</accession>
<feature type="domain" description="CBM-cenC" evidence="2">
    <location>
        <begin position="171"/>
        <end position="291"/>
    </location>
</feature>
<dbReference type="InterPro" id="IPR008841">
    <property type="entry name" value="Siphovirus-type_tail_N"/>
</dbReference>
<dbReference type="AlphaFoldDB" id="A0A3M0ITX8"/>
<organism evidence="5 6">
    <name type="scientific">Streptomyces shenzhenensis</name>
    <dbReference type="NCBI Taxonomy" id="943815"/>
    <lineage>
        <taxon>Bacteria</taxon>
        <taxon>Bacillati</taxon>
        <taxon>Actinomycetota</taxon>
        <taxon>Actinomycetes</taxon>
        <taxon>Kitasatosporales</taxon>
        <taxon>Streptomycetaceae</taxon>
        <taxon>Streptomyces</taxon>
    </lineage>
</organism>
<dbReference type="OrthoDB" id="3985590at2"/>
<dbReference type="Proteomes" id="UP000270471">
    <property type="component" value="Unassembled WGS sequence"/>
</dbReference>
<gene>
    <name evidence="5" type="ORF">CTZ28_12625</name>
</gene>
<dbReference type="GO" id="GO:0016798">
    <property type="term" value="F:hydrolase activity, acting on glycosyl bonds"/>
    <property type="evidence" value="ECO:0007669"/>
    <property type="project" value="InterPro"/>
</dbReference>
<dbReference type="EMBL" id="PENI01000006">
    <property type="protein sequence ID" value="RMB85626.1"/>
    <property type="molecule type" value="Genomic_DNA"/>
</dbReference>
<dbReference type="Gene3D" id="2.60.120.260">
    <property type="entry name" value="Galactose-binding domain-like"/>
    <property type="match status" value="1"/>
</dbReference>
<dbReference type="RefSeq" id="WP_121889448.1">
    <property type="nucleotide sequence ID" value="NZ_PENI01000006.1"/>
</dbReference>
<protein>
    <recommendedName>
        <fullName evidence="7">Phage tail protein</fullName>
    </recommendedName>
</protein>
<sequence length="439" mass="46961">MAQQRFGRIQWGDLVFGPGSPYSVTALEGLDDMPEVRAEDVDRPGQHGDYTGPDYTGPRVIPIKLGLRADSPDGLRDLSLALRNATQPQRQPLPLRFLDQNILVWAKVRKRSIPYDAEYLWRIGDAALEFYCADPYLYGLAEKSASTTAYSPSAGRTYPLVYGLTASILNSNPDFETTLAPWTAIGGATLTRVDTIAQTGNWSAQITPDGVGPNPRMESERIPVTPGVTYRALGYMRCAIARQIALNINWYSAAGTYLSTSSNTMSVAANTWTLLSSGFTAPGDAAFAQLAPTVPNTPPATAVTNVDEARLERDISSGFRSYGSAGTSGRLTAVNAGASPAYPVLRLDGPVANPAIEQIGGGILSLDATLQAGEYLIIDTRSRAVLLMGSSPRRTWVRGGSAWPLLQPGSTELAYRGSALPGAAGQQSLLTVTWRDTSL</sequence>
<evidence type="ECO:0008006" key="7">
    <source>
        <dbReference type="Google" id="ProtNLM"/>
    </source>
</evidence>
<reference evidence="5 6" key="1">
    <citation type="submission" date="2017-11" db="EMBL/GenBank/DDBJ databases">
        <title>Draft genome of actinobacteria isolated from guarana (Paullinia cupana (Mart.) Ducke.</title>
        <authorList>
            <person name="Siqueira K.A."/>
            <person name="Liotti R.G."/>
            <person name="Mendes T.A.O."/>
            <person name="Soares M.A."/>
        </authorList>
    </citation>
    <scope>NUCLEOTIDE SEQUENCE [LARGE SCALE GENOMIC DNA]</scope>
    <source>
        <strain evidence="5 6">193</strain>
    </source>
</reference>
<evidence type="ECO:0000259" key="4">
    <source>
        <dbReference type="Pfam" id="PF22768"/>
    </source>
</evidence>
<dbReference type="InterPro" id="IPR003305">
    <property type="entry name" value="CenC_carb-bd"/>
</dbReference>
<name>A0A3M0ITX8_9ACTN</name>
<dbReference type="SUPFAM" id="SSF49785">
    <property type="entry name" value="Galactose-binding domain-like"/>
    <property type="match status" value="1"/>
</dbReference>
<dbReference type="Gene3D" id="2.60.120.860">
    <property type="match status" value="1"/>
</dbReference>
<evidence type="ECO:0000313" key="5">
    <source>
        <dbReference type="EMBL" id="RMB85626.1"/>
    </source>
</evidence>
<comment type="caution">
    <text evidence="5">The sequence shown here is derived from an EMBL/GenBank/DDBJ whole genome shotgun (WGS) entry which is preliminary data.</text>
</comment>
<dbReference type="InterPro" id="IPR054738">
    <property type="entry name" value="Siphovirus-type_tail_C"/>
</dbReference>
<evidence type="ECO:0000256" key="1">
    <source>
        <dbReference type="ARBA" id="ARBA00022801"/>
    </source>
</evidence>
<feature type="domain" description="Siphovirus-type tail component RIFT-related" evidence="3">
    <location>
        <begin position="31"/>
        <end position="132"/>
    </location>
</feature>
<evidence type="ECO:0000259" key="2">
    <source>
        <dbReference type="Pfam" id="PF02018"/>
    </source>
</evidence>
<keyword evidence="1" id="KW-0378">Hydrolase</keyword>